<comment type="subunit">
    <text evidence="7">Heterodimers with GPN1 or GPN3. Binds to RNA polymerase II (RNAPII).</text>
</comment>
<protein>
    <recommendedName>
        <fullName evidence="3 8">GPN-loop GTPase 2</fullName>
    </recommendedName>
</protein>
<dbReference type="GO" id="GO:0003924">
    <property type="term" value="F:GTPase activity"/>
    <property type="evidence" value="ECO:0007669"/>
    <property type="project" value="TreeGrafter"/>
</dbReference>
<evidence type="ECO:0000256" key="2">
    <source>
        <dbReference type="ARBA" id="ARBA00005290"/>
    </source>
</evidence>
<reference evidence="9 10" key="1">
    <citation type="submission" date="2024-05" db="EMBL/GenBank/DDBJ databases">
        <authorList>
            <person name="Wallberg A."/>
        </authorList>
    </citation>
    <scope>NUCLEOTIDE SEQUENCE [LARGE SCALE GENOMIC DNA]</scope>
</reference>
<evidence type="ECO:0000313" key="10">
    <source>
        <dbReference type="Proteomes" id="UP001497623"/>
    </source>
</evidence>
<comment type="caution">
    <text evidence="9">The sequence shown here is derived from an EMBL/GenBank/DDBJ whole genome shotgun (WGS) entry which is preliminary data.</text>
</comment>
<evidence type="ECO:0000256" key="8">
    <source>
        <dbReference type="RuleBase" id="RU365059"/>
    </source>
</evidence>
<dbReference type="InterPro" id="IPR027417">
    <property type="entry name" value="P-loop_NTPase"/>
</dbReference>
<dbReference type="InterPro" id="IPR004130">
    <property type="entry name" value="Gpn"/>
</dbReference>
<keyword evidence="5 8" id="KW-0378">Hydrolase</keyword>
<organism evidence="9 10">
    <name type="scientific">Meganyctiphanes norvegica</name>
    <name type="common">Northern krill</name>
    <name type="synonym">Thysanopoda norvegica</name>
    <dbReference type="NCBI Taxonomy" id="48144"/>
    <lineage>
        <taxon>Eukaryota</taxon>
        <taxon>Metazoa</taxon>
        <taxon>Ecdysozoa</taxon>
        <taxon>Arthropoda</taxon>
        <taxon>Crustacea</taxon>
        <taxon>Multicrustacea</taxon>
        <taxon>Malacostraca</taxon>
        <taxon>Eumalacostraca</taxon>
        <taxon>Eucarida</taxon>
        <taxon>Euphausiacea</taxon>
        <taxon>Euphausiidae</taxon>
        <taxon>Meganyctiphanes</taxon>
    </lineage>
</organism>
<dbReference type="FunFam" id="3.40.50.300:FF:000338">
    <property type="entry name" value="GPN-loop GTPase 2"/>
    <property type="match status" value="1"/>
</dbReference>
<dbReference type="Gene3D" id="3.40.50.300">
    <property type="entry name" value="P-loop containing nucleotide triphosphate hydrolases"/>
    <property type="match status" value="1"/>
</dbReference>
<keyword evidence="10" id="KW-1185">Reference proteome</keyword>
<name>A0AAV2PPW3_MEGNR</name>
<comment type="function">
    <text evidence="1 8">Small GTPase required for proper localization of RNA polymerase II and III (RNAPII and RNAPIII). May act at an RNAP assembly step prior to nuclear import.</text>
</comment>
<dbReference type="Pfam" id="PF03029">
    <property type="entry name" value="ATP_bind_1"/>
    <property type="match status" value="1"/>
</dbReference>
<evidence type="ECO:0000256" key="5">
    <source>
        <dbReference type="ARBA" id="ARBA00022801"/>
    </source>
</evidence>
<feature type="non-terminal residue" evidence="9">
    <location>
        <position position="318"/>
    </location>
</feature>
<dbReference type="Proteomes" id="UP001497623">
    <property type="component" value="Unassembled WGS sequence"/>
</dbReference>
<evidence type="ECO:0000256" key="3">
    <source>
        <dbReference type="ARBA" id="ARBA00014588"/>
    </source>
</evidence>
<evidence type="ECO:0000256" key="6">
    <source>
        <dbReference type="ARBA" id="ARBA00023134"/>
    </source>
</evidence>
<evidence type="ECO:0000313" key="9">
    <source>
        <dbReference type="EMBL" id="CAL4062897.1"/>
    </source>
</evidence>
<sequence length="318" mass="35613">MEVIMVVQFGQVVLGPPGSGKTTYCAAIAKFLKSIGRKVAIVNLDPANEDVPYESTVDINNLVRVEEVMSTQNIGPNGALVYCMEMLESNLSWLMDKLEIYYQCMLTLPPRGVLCNKRSEFTIIIAELSRKTLLCIIFLLSKSQLHKHRKFISALLLALNSMLHMELPTVNVLSKVDSIEKYGTLAMGLDYYTEVLDLEYLLDTLEDVPVSKKFRKLHKTIADVVTDYSLVSFVPVSVEVHSTLMNVMRAVDKANGYVYGSGEERNIQRLLSCAVGSEFEGKRLDNLDGFTEGTSSDEERDAKDDEILRMLAHQNVGR</sequence>
<evidence type="ECO:0000256" key="7">
    <source>
        <dbReference type="ARBA" id="ARBA00046611"/>
    </source>
</evidence>
<evidence type="ECO:0000256" key="4">
    <source>
        <dbReference type="ARBA" id="ARBA00022741"/>
    </source>
</evidence>
<dbReference type="SUPFAM" id="SSF52540">
    <property type="entry name" value="P-loop containing nucleoside triphosphate hydrolases"/>
    <property type="match status" value="1"/>
</dbReference>
<keyword evidence="6 8" id="KW-0342">GTP-binding</keyword>
<gene>
    <name evidence="9" type="ORF">MNOR_LOCUS2912</name>
</gene>
<comment type="similarity">
    <text evidence="2 8">Belongs to the GPN-loop GTPase family.</text>
</comment>
<proteinExistence type="inferred from homology"/>
<dbReference type="GO" id="GO:0005525">
    <property type="term" value="F:GTP binding"/>
    <property type="evidence" value="ECO:0007669"/>
    <property type="project" value="UniProtKB-KW"/>
</dbReference>
<evidence type="ECO:0000256" key="1">
    <source>
        <dbReference type="ARBA" id="ARBA00003181"/>
    </source>
</evidence>
<dbReference type="PANTHER" id="PTHR21231:SF3">
    <property type="entry name" value="GPN-LOOP GTPASE 2"/>
    <property type="match status" value="1"/>
</dbReference>
<dbReference type="EMBL" id="CAXKWB010000943">
    <property type="protein sequence ID" value="CAL4062897.1"/>
    <property type="molecule type" value="Genomic_DNA"/>
</dbReference>
<keyword evidence="4 8" id="KW-0547">Nucleotide-binding</keyword>
<accession>A0AAV2PPW3</accession>
<dbReference type="AlphaFoldDB" id="A0AAV2PPW3"/>
<dbReference type="PANTHER" id="PTHR21231">
    <property type="entry name" value="XPA-BINDING PROTEIN 1-RELATED"/>
    <property type="match status" value="1"/>
</dbReference>
<dbReference type="GO" id="GO:0005737">
    <property type="term" value="C:cytoplasm"/>
    <property type="evidence" value="ECO:0007669"/>
    <property type="project" value="TreeGrafter"/>
</dbReference>